<feature type="transmembrane region" description="Helical" evidence="1">
    <location>
        <begin position="29"/>
        <end position="48"/>
    </location>
</feature>
<gene>
    <name evidence="2" type="ORF">CSUIS_0517</name>
</gene>
<evidence type="ECO:0000313" key="3">
    <source>
        <dbReference type="Proteomes" id="UP000194260"/>
    </source>
</evidence>
<protein>
    <submittedName>
        <fullName evidence="2">Uncharacterized protein</fullName>
    </submittedName>
</protein>
<keyword evidence="1" id="KW-1133">Transmembrane helix</keyword>
<dbReference type="STRING" id="1660073.CSUIS_0517"/>
<keyword evidence="1" id="KW-0472">Membrane</keyword>
<dbReference type="AlphaFoldDB" id="A0A1X9SVK7"/>
<dbReference type="KEGG" id="camy:CSUIS_0517"/>
<accession>A0A1X9SVK7</accession>
<sequence>MGDHFHRINKQNRLISVLYREAELKLKPIKIALLWAFDIYLSLIMVSLRNFTSKA</sequence>
<reference evidence="3" key="1">
    <citation type="journal article" date="2017" name="Genome Biol. Evol.">
        <title>Comparative Genomic Analysis Identifies a Campylobacter Clade Deficient in Selenium Metabolism.</title>
        <authorList>
            <person name="Miller W.G."/>
            <person name="Yee E."/>
            <person name="Lopes B.S."/>
            <person name="Chapman M.H."/>
            <person name="Huynh S."/>
            <person name="Bono J.L."/>
            <person name="Parker C.T."/>
            <person name="Strachan N.J.C."/>
            <person name="Forbes K.J."/>
        </authorList>
    </citation>
    <scope>NUCLEOTIDE SEQUENCE [LARGE SCALE GENOMIC DNA]</scope>
    <source>
        <strain evidence="3">RM6137</strain>
    </source>
</reference>
<evidence type="ECO:0000256" key="1">
    <source>
        <dbReference type="SAM" id="Phobius"/>
    </source>
</evidence>
<proteinExistence type="predicted"/>
<organism evidence="2 3">
    <name type="scientific">Campylobacter porcelli</name>
    <dbReference type="NCBI Taxonomy" id="1660073"/>
    <lineage>
        <taxon>Bacteria</taxon>
        <taxon>Pseudomonadati</taxon>
        <taxon>Campylobacterota</taxon>
        <taxon>Epsilonproteobacteria</taxon>
        <taxon>Campylobacterales</taxon>
        <taxon>Campylobacteraceae</taxon>
        <taxon>Campylobacter</taxon>
    </lineage>
</organism>
<keyword evidence="1" id="KW-0812">Transmembrane</keyword>
<name>A0A1X9SVK7_9BACT</name>
<dbReference type="EMBL" id="CP018789">
    <property type="protein sequence ID" value="ARR00344.1"/>
    <property type="molecule type" value="Genomic_DNA"/>
</dbReference>
<evidence type="ECO:0000313" key="2">
    <source>
        <dbReference type="EMBL" id="ARR00344.1"/>
    </source>
</evidence>
<dbReference type="Proteomes" id="UP000194260">
    <property type="component" value="Chromosome"/>
</dbReference>